<evidence type="ECO:0000313" key="3">
    <source>
        <dbReference type="Proteomes" id="UP000650466"/>
    </source>
</evidence>
<reference evidence="2" key="1">
    <citation type="submission" date="2020-09" db="EMBL/GenBank/DDBJ databases">
        <title>Draft Genome Sequence of Paenibacillus sp. WST5.</title>
        <authorList>
            <person name="Bao Z."/>
        </authorList>
    </citation>
    <scope>NUCLEOTIDE SEQUENCE</scope>
    <source>
        <strain evidence="2">WST5</strain>
    </source>
</reference>
<dbReference type="AlphaFoldDB" id="A0A926QLY8"/>
<dbReference type="Pfam" id="PF19728">
    <property type="entry name" value="DUF6220"/>
    <property type="match status" value="1"/>
</dbReference>
<dbReference type="EMBL" id="JACVVD010000019">
    <property type="protein sequence ID" value="MBD0384416.1"/>
    <property type="molecule type" value="Genomic_DNA"/>
</dbReference>
<accession>A0A926QLY8</accession>
<keyword evidence="3" id="KW-1185">Reference proteome</keyword>
<name>A0A926QLY8_9BACL</name>
<dbReference type="PROSITE" id="PS51257">
    <property type="entry name" value="PROKAR_LIPOPROTEIN"/>
    <property type="match status" value="1"/>
</dbReference>
<keyword evidence="1" id="KW-1133">Transmembrane helix</keyword>
<dbReference type="Proteomes" id="UP000650466">
    <property type="component" value="Unassembled WGS sequence"/>
</dbReference>
<keyword evidence="1" id="KW-0472">Membrane</keyword>
<feature type="transmembrane region" description="Helical" evidence="1">
    <location>
        <begin position="98"/>
        <end position="115"/>
    </location>
</feature>
<keyword evidence="1" id="KW-0812">Transmembrane</keyword>
<proteinExistence type="predicted"/>
<feature type="transmembrane region" description="Helical" evidence="1">
    <location>
        <begin position="12"/>
        <end position="40"/>
    </location>
</feature>
<feature type="transmembrane region" description="Helical" evidence="1">
    <location>
        <begin position="46"/>
        <end position="68"/>
    </location>
</feature>
<dbReference type="RefSeq" id="WP_188178193.1">
    <property type="nucleotide sequence ID" value="NZ_JACVVD010000019.1"/>
</dbReference>
<evidence type="ECO:0000256" key="1">
    <source>
        <dbReference type="SAM" id="Phobius"/>
    </source>
</evidence>
<comment type="caution">
    <text evidence="2">The sequence shown here is derived from an EMBL/GenBank/DDBJ whole genome shotgun (WGS) entry which is preliminary data.</text>
</comment>
<dbReference type="InterPro" id="IPR046192">
    <property type="entry name" value="DUF6220"/>
</dbReference>
<sequence>MTDFRSNQVGKFSGFIFLGLSWLLVACMIIQTFIAGMAIFSDAGQWSSHVAFVHLFEFLPILMLIFAFTGRLPRALRWQTSVLFVLIFAQYFTANLPGAGAFHPVIALVLFWLSFKVARRAARVYSGLGKEEVN</sequence>
<evidence type="ECO:0000313" key="2">
    <source>
        <dbReference type="EMBL" id="MBD0384416.1"/>
    </source>
</evidence>
<feature type="transmembrane region" description="Helical" evidence="1">
    <location>
        <begin position="75"/>
        <end position="92"/>
    </location>
</feature>
<gene>
    <name evidence="2" type="ORF">ICC18_30715</name>
</gene>
<organism evidence="2 3">
    <name type="scientific">Paenibacillus sedimenti</name>
    <dbReference type="NCBI Taxonomy" id="2770274"/>
    <lineage>
        <taxon>Bacteria</taxon>
        <taxon>Bacillati</taxon>
        <taxon>Bacillota</taxon>
        <taxon>Bacilli</taxon>
        <taxon>Bacillales</taxon>
        <taxon>Paenibacillaceae</taxon>
        <taxon>Paenibacillus</taxon>
    </lineage>
</organism>
<protein>
    <submittedName>
        <fullName evidence="2">Uncharacterized protein</fullName>
    </submittedName>
</protein>